<name>A0A3P7IZG8_STRVU</name>
<dbReference type="OrthoDB" id="5779017at2759"/>
<gene>
    <name evidence="2" type="ORF">SVUK_LOCUS10964</name>
</gene>
<feature type="transmembrane region" description="Helical" evidence="1">
    <location>
        <begin position="46"/>
        <end position="65"/>
    </location>
</feature>
<keyword evidence="1" id="KW-0812">Transmembrane</keyword>
<dbReference type="EMBL" id="UYYB01096120">
    <property type="protein sequence ID" value="VDM75966.1"/>
    <property type="molecule type" value="Genomic_DNA"/>
</dbReference>
<sequence>MKRIGLVAVLPAVTSQQWIQAHSYIAPAVAQESARTKRRIMLSARAIYALLYTLLIAVAIVSAAPNRILMRFGKRTADPVQYRPFVPADYYPVELLGYVPCFPV</sequence>
<protein>
    <submittedName>
        <fullName evidence="2">Uncharacterized protein</fullName>
    </submittedName>
</protein>
<evidence type="ECO:0000313" key="3">
    <source>
        <dbReference type="Proteomes" id="UP000270094"/>
    </source>
</evidence>
<keyword evidence="3" id="KW-1185">Reference proteome</keyword>
<dbReference type="Proteomes" id="UP000270094">
    <property type="component" value="Unassembled WGS sequence"/>
</dbReference>
<keyword evidence="1" id="KW-0472">Membrane</keyword>
<reference evidence="2 3" key="1">
    <citation type="submission" date="2018-11" db="EMBL/GenBank/DDBJ databases">
        <authorList>
            <consortium name="Pathogen Informatics"/>
        </authorList>
    </citation>
    <scope>NUCLEOTIDE SEQUENCE [LARGE SCALE GENOMIC DNA]</scope>
</reference>
<keyword evidence="1" id="KW-1133">Transmembrane helix</keyword>
<proteinExistence type="predicted"/>
<accession>A0A3P7IZG8</accession>
<dbReference type="AlphaFoldDB" id="A0A3P7IZG8"/>
<evidence type="ECO:0000256" key="1">
    <source>
        <dbReference type="SAM" id="Phobius"/>
    </source>
</evidence>
<evidence type="ECO:0000313" key="2">
    <source>
        <dbReference type="EMBL" id="VDM75966.1"/>
    </source>
</evidence>
<organism evidence="2 3">
    <name type="scientific">Strongylus vulgaris</name>
    <name type="common">Blood worm</name>
    <dbReference type="NCBI Taxonomy" id="40348"/>
    <lineage>
        <taxon>Eukaryota</taxon>
        <taxon>Metazoa</taxon>
        <taxon>Ecdysozoa</taxon>
        <taxon>Nematoda</taxon>
        <taxon>Chromadorea</taxon>
        <taxon>Rhabditida</taxon>
        <taxon>Rhabditina</taxon>
        <taxon>Rhabditomorpha</taxon>
        <taxon>Strongyloidea</taxon>
        <taxon>Strongylidae</taxon>
        <taxon>Strongylus</taxon>
    </lineage>
</organism>